<accession>A0A1M6TJF8</accession>
<dbReference type="Proteomes" id="UP000184130">
    <property type="component" value="Unassembled WGS sequence"/>
</dbReference>
<sequence length="90" mass="9476">MSKPLLNKDFVLRKVCGLNVVLPTGANVKDFGGALNLNDTGALIYEQLQAGKTVEETVSALVAAYDVTPETALADVQETIESLREAGVVA</sequence>
<protein>
    <submittedName>
        <fullName evidence="1">Coenzyme PQQ synthesis protein D (PqqD)</fullName>
    </submittedName>
</protein>
<evidence type="ECO:0000313" key="2">
    <source>
        <dbReference type="Proteomes" id="UP000184130"/>
    </source>
</evidence>
<dbReference type="OrthoDB" id="9795908at2"/>
<name>A0A1M6TJF8_XYLRU</name>
<dbReference type="EMBL" id="FRBD01000006">
    <property type="protein sequence ID" value="SHK56898.1"/>
    <property type="molecule type" value="Genomic_DNA"/>
</dbReference>
<dbReference type="RefSeq" id="WP_073206484.1">
    <property type="nucleotide sequence ID" value="NZ_FRBD01000006.1"/>
</dbReference>
<evidence type="ECO:0000313" key="1">
    <source>
        <dbReference type="EMBL" id="SHK56898.1"/>
    </source>
</evidence>
<dbReference type="AlphaFoldDB" id="A0A1M6TJF8"/>
<proteinExistence type="predicted"/>
<gene>
    <name evidence="1" type="ORF">SAMN05216463_10640</name>
</gene>
<dbReference type="Gene3D" id="1.10.10.1150">
    <property type="entry name" value="Coenzyme PQQ synthesis protein D (PqqD)"/>
    <property type="match status" value="1"/>
</dbReference>
<organism evidence="1 2">
    <name type="scientific">Xylanibacter ruminicola</name>
    <name type="common">Prevotella ruminicola</name>
    <dbReference type="NCBI Taxonomy" id="839"/>
    <lineage>
        <taxon>Bacteria</taxon>
        <taxon>Pseudomonadati</taxon>
        <taxon>Bacteroidota</taxon>
        <taxon>Bacteroidia</taxon>
        <taxon>Bacteroidales</taxon>
        <taxon>Prevotellaceae</taxon>
        <taxon>Xylanibacter</taxon>
    </lineage>
</organism>
<reference evidence="1 2" key="1">
    <citation type="submission" date="2016-11" db="EMBL/GenBank/DDBJ databases">
        <authorList>
            <person name="Jaros S."/>
            <person name="Januszkiewicz K."/>
            <person name="Wedrychowicz H."/>
        </authorList>
    </citation>
    <scope>NUCLEOTIDE SEQUENCE [LARGE SCALE GENOMIC DNA]</scope>
    <source>
        <strain evidence="1 2">KHT3</strain>
    </source>
</reference>
<dbReference type="Pfam" id="PF05402">
    <property type="entry name" value="PqqD"/>
    <property type="match status" value="1"/>
</dbReference>
<dbReference type="InterPro" id="IPR008792">
    <property type="entry name" value="PQQD"/>
</dbReference>
<dbReference type="InterPro" id="IPR041881">
    <property type="entry name" value="PqqD_sf"/>
</dbReference>